<evidence type="ECO:0008006" key="5">
    <source>
        <dbReference type="Google" id="ProtNLM"/>
    </source>
</evidence>
<feature type="signal peptide" evidence="2">
    <location>
        <begin position="1"/>
        <end position="20"/>
    </location>
</feature>
<organism evidence="3 4">
    <name type="scientific">Boletus edulis BED1</name>
    <dbReference type="NCBI Taxonomy" id="1328754"/>
    <lineage>
        <taxon>Eukaryota</taxon>
        <taxon>Fungi</taxon>
        <taxon>Dikarya</taxon>
        <taxon>Basidiomycota</taxon>
        <taxon>Agaricomycotina</taxon>
        <taxon>Agaricomycetes</taxon>
        <taxon>Agaricomycetidae</taxon>
        <taxon>Boletales</taxon>
        <taxon>Boletineae</taxon>
        <taxon>Boletaceae</taxon>
        <taxon>Boletoideae</taxon>
        <taxon>Boletus</taxon>
    </lineage>
</organism>
<reference evidence="3" key="1">
    <citation type="submission" date="2019-10" db="EMBL/GenBank/DDBJ databases">
        <authorList>
            <consortium name="DOE Joint Genome Institute"/>
            <person name="Kuo A."/>
            <person name="Miyauchi S."/>
            <person name="Kiss E."/>
            <person name="Drula E."/>
            <person name="Kohler A."/>
            <person name="Sanchez-Garcia M."/>
            <person name="Andreopoulos B."/>
            <person name="Barry K.W."/>
            <person name="Bonito G."/>
            <person name="Buee M."/>
            <person name="Carver A."/>
            <person name="Chen C."/>
            <person name="Cichocki N."/>
            <person name="Clum A."/>
            <person name="Culley D."/>
            <person name="Crous P.W."/>
            <person name="Fauchery L."/>
            <person name="Girlanda M."/>
            <person name="Hayes R."/>
            <person name="Keri Z."/>
            <person name="LaButti K."/>
            <person name="Lipzen A."/>
            <person name="Lombard V."/>
            <person name="Magnuson J."/>
            <person name="Maillard F."/>
            <person name="Morin E."/>
            <person name="Murat C."/>
            <person name="Nolan M."/>
            <person name="Ohm R."/>
            <person name="Pangilinan J."/>
            <person name="Pereira M."/>
            <person name="Perotto S."/>
            <person name="Peter M."/>
            <person name="Riley R."/>
            <person name="Sitrit Y."/>
            <person name="Stielow B."/>
            <person name="Szollosi G."/>
            <person name="Zifcakova L."/>
            <person name="Stursova M."/>
            <person name="Spatafora J.W."/>
            <person name="Tedersoo L."/>
            <person name="Vaario L.-M."/>
            <person name="Yamada A."/>
            <person name="Yan M."/>
            <person name="Wang P."/>
            <person name="Xu J."/>
            <person name="Bruns T."/>
            <person name="Baldrian P."/>
            <person name="Vilgalys R."/>
            <person name="Henrissat B."/>
            <person name="Grigoriev I.V."/>
            <person name="Hibbett D."/>
            <person name="Nagy L.G."/>
            <person name="Martin F.M."/>
        </authorList>
    </citation>
    <scope>NUCLEOTIDE SEQUENCE</scope>
    <source>
        <strain evidence="3">BED1</strain>
    </source>
</reference>
<keyword evidence="1" id="KW-0472">Membrane</keyword>
<gene>
    <name evidence="3" type="ORF">L210DRAFT_3511025</name>
</gene>
<feature type="transmembrane region" description="Helical" evidence="1">
    <location>
        <begin position="125"/>
        <end position="146"/>
    </location>
</feature>
<comment type="caution">
    <text evidence="3">The sequence shown here is derived from an EMBL/GenBank/DDBJ whole genome shotgun (WGS) entry which is preliminary data.</text>
</comment>
<keyword evidence="2" id="KW-0732">Signal</keyword>
<sequence length="148" mass="14335">MVQIAPLLSAISVFSRSTSANPADPNSNALVARQGINAPSACQSPCQVLATMANCGGDLSCVCAASVGNQLVQCLDCVVNVDSALQSTAQASISGWNEGCNGTLTLSSGSSSSSSSSSGSQSGGAIALTAGSVAVCVVAVVAGAFMSL</sequence>
<dbReference type="AlphaFoldDB" id="A0AAD4BBS2"/>
<protein>
    <recommendedName>
        <fullName evidence="5">Extracellular membrane protein CFEM domain-containing protein</fullName>
    </recommendedName>
</protein>
<feature type="chain" id="PRO_5042257676" description="Extracellular membrane protein CFEM domain-containing protein" evidence="2">
    <location>
        <begin position="21"/>
        <end position="148"/>
    </location>
</feature>
<evidence type="ECO:0000313" key="3">
    <source>
        <dbReference type="EMBL" id="KAF8418480.1"/>
    </source>
</evidence>
<name>A0AAD4BBS2_BOLED</name>
<evidence type="ECO:0000256" key="2">
    <source>
        <dbReference type="SAM" id="SignalP"/>
    </source>
</evidence>
<proteinExistence type="predicted"/>
<reference evidence="3" key="2">
    <citation type="journal article" date="2020" name="Nat. Commun.">
        <title>Large-scale genome sequencing of mycorrhizal fungi provides insights into the early evolution of symbiotic traits.</title>
        <authorList>
            <person name="Miyauchi S."/>
            <person name="Kiss E."/>
            <person name="Kuo A."/>
            <person name="Drula E."/>
            <person name="Kohler A."/>
            <person name="Sanchez-Garcia M."/>
            <person name="Morin E."/>
            <person name="Andreopoulos B."/>
            <person name="Barry K.W."/>
            <person name="Bonito G."/>
            <person name="Buee M."/>
            <person name="Carver A."/>
            <person name="Chen C."/>
            <person name="Cichocki N."/>
            <person name="Clum A."/>
            <person name="Culley D."/>
            <person name="Crous P.W."/>
            <person name="Fauchery L."/>
            <person name="Girlanda M."/>
            <person name="Hayes R.D."/>
            <person name="Keri Z."/>
            <person name="LaButti K."/>
            <person name="Lipzen A."/>
            <person name="Lombard V."/>
            <person name="Magnuson J."/>
            <person name="Maillard F."/>
            <person name="Murat C."/>
            <person name="Nolan M."/>
            <person name="Ohm R.A."/>
            <person name="Pangilinan J."/>
            <person name="Pereira M.F."/>
            <person name="Perotto S."/>
            <person name="Peter M."/>
            <person name="Pfister S."/>
            <person name="Riley R."/>
            <person name="Sitrit Y."/>
            <person name="Stielow J.B."/>
            <person name="Szollosi G."/>
            <person name="Zifcakova L."/>
            <person name="Stursova M."/>
            <person name="Spatafora J.W."/>
            <person name="Tedersoo L."/>
            <person name="Vaario L.M."/>
            <person name="Yamada A."/>
            <person name="Yan M."/>
            <person name="Wang P."/>
            <person name="Xu J."/>
            <person name="Bruns T."/>
            <person name="Baldrian P."/>
            <person name="Vilgalys R."/>
            <person name="Dunand C."/>
            <person name="Henrissat B."/>
            <person name="Grigoriev I.V."/>
            <person name="Hibbett D."/>
            <person name="Nagy L.G."/>
            <person name="Martin F.M."/>
        </authorList>
    </citation>
    <scope>NUCLEOTIDE SEQUENCE</scope>
    <source>
        <strain evidence="3">BED1</strain>
    </source>
</reference>
<keyword evidence="1" id="KW-0812">Transmembrane</keyword>
<evidence type="ECO:0000313" key="4">
    <source>
        <dbReference type="Proteomes" id="UP001194468"/>
    </source>
</evidence>
<keyword evidence="1" id="KW-1133">Transmembrane helix</keyword>
<keyword evidence="4" id="KW-1185">Reference proteome</keyword>
<accession>A0AAD4BBS2</accession>
<evidence type="ECO:0000256" key="1">
    <source>
        <dbReference type="SAM" id="Phobius"/>
    </source>
</evidence>
<dbReference type="Proteomes" id="UP001194468">
    <property type="component" value="Unassembled WGS sequence"/>
</dbReference>
<dbReference type="EMBL" id="WHUW01000194">
    <property type="protein sequence ID" value="KAF8418480.1"/>
    <property type="molecule type" value="Genomic_DNA"/>
</dbReference>